<proteinExistence type="predicted"/>
<dbReference type="EMBL" id="BAAAZT010000073">
    <property type="protein sequence ID" value="GAA3907419.1"/>
    <property type="molecule type" value="Genomic_DNA"/>
</dbReference>
<organism evidence="3 4">
    <name type="scientific">Halomonas cibimaris</name>
    <dbReference type="NCBI Taxonomy" id="657012"/>
    <lineage>
        <taxon>Bacteria</taxon>
        <taxon>Pseudomonadati</taxon>
        <taxon>Pseudomonadota</taxon>
        <taxon>Gammaproteobacteria</taxon>
        <taxon>Oceanospirillales</taxon>
        <taxon>Halomonadaceae</taxon>
        <taxon>Halomonas</taxon>
    </lineage>
</organism>
<protein>
    <recommendedName>
        <fullName evidence="5">DUF3742 family protein</fullName>
    </recommendedName>
</protein>
<feature type="transmembrane region" description="Helical" evidence="2">
    <location>
        <begin position="36"/>
        <end position="64"/>
    </location>
</feature>
<keyword evidence="2" id="KW-0812">Transmembrane</keyword>
<evidence type="ECO:0000256" key="1">
    <source>
        <dbReference type="SAM" id="MobiDB-lite"/>
    </source>
</evidence>
<keyword evidence="2" id="KW-0472">Membrane</keyword>
<dbReference type="Proteomes" id="UP001500133">
    <property type="component" value="Unassembled WGS sequence"/>
</dbReference>
<feature type="region of interest" description="Disordered" evidence="1">
    <location>
        <begin position="78"/>
        <end position="115"/>
    </location>
</feature>
<gene>
    <name evidence="3" type="ORF">GCM10022228_17120</name>
</gene>
<keyword evidence="2" id="KW-1133">Transmembrane helix</keyword>
<name>A0ABP7LS82_9GAMM</name>
<evidence type="ECO:0008006" key="5">
    <source>
        <dbReference type="Google" id="ProtNLM"/>
    </source>
</evidence>
<dbReference type="RefSeq" id="WP_344704345.1">
    <property type="nucleotide sequence ID" value="NZ_BAAAZT010000073.1"/>
</dbReference>
<feature type="compositionally biased region" description="Basic and acidic residues" evidence="1">
    <location>
        <begin position="92"/>
        <end position="115"/>
    </location>
</feature>
<comment type="caution">
    <text evidence="3">The sequence shown here is derived from an EMBL/GenBank/DDBJ whole genome shotgun (WGS) entry which is preliminary data.</text>
</comment>
<evidence type="ECO:0000313" key="3">
    <source>
        <dbReference type="EMBL" id="GAA3907419.1"/>
    </source>
</evidence>
<evidence type="ECO:0000256" key="2">
    <source>
        <dbReference type="SAM" id="Phobius"/>
    </source>
</evidence>
<reference evidence="4" key="1">
    <citation type="journal article" date="2019" name="Int. J. Syst. Evol. Microbiol.">
        <title>The Global Catalogue of Microorganisms (GCM) 10K type strain sequencing project: providing services to taxonomists for standard genome sequencing and annotation.</title>
        <authorList>
            <consortium name="The Broad Institute Genomics Platform"/>
            <consortium name="The Broad Institute Genome Sequencing Center for Infectious Disease"/>
            <person name="Wu L."/>
            <person name="Ma J."/>
        </authorList>
    </citation>
    <scope>NUCLEOTIDE SEQUENCE [LARGE SCALE GENOMIC DNA]</scope>
    <source>
        <strain evidence="4">JCM 16914</strain>
    </source>
</reference>
<keyword evidence="4" id="KW-1185">Reference proteome</keyword>
<sequence length="115" mass="12985">MTQRSTRNAAWQAAQQWRARAAQSRPAGLGGSIKLFFTWLLFGALMIVALMLGLVLVLIGWAMMPFIRHRMKKRMEAMRAEQATDIGGGPYRESRRPHDALEGRFDVKDDDPGAR</sequence>
<evidence type="ECO:0000313" key="4">
    <source>
        <dbReference type="Proteomes" id="UP001500133"/>
    </source>
</evidence>
<accession>A0ABP7LS82</accession>